<evidence type="ECO:0000256" key="4">
    <source>
        <dbReference type="ARBA" id="ARBA00022989"/>
    </source>
</evidence>
<dbReference type="Pfam" id="PF00001">
    <property type="entry name" value="7tm_1"/>
    <property type="match status" value="1"/>
</dbReference>
<dbReference type="PANTHER" id="PTHR24238:SF46">
    <property type="entry name" value="GASTRIN_CHOLECYSTOKININ TYPE B RECEPTOR"/>
    <property type="match status" value="1"/>
</dbReference>
<protein>
    <recommendedName>
        <fullName evidence="10">G-protein coupled receptors family 1 profile domain-containing protein</fullName>
    </recommendedName>
</protein>
<dbReference type="GO" id="GO:0005886">
    <property type="term" value="C:plasma membrane"/>
    <property type="evidence" value="ECO:0007669"/>
    <property type="project" value="TreeGrafter"/>
</dbReference>
<evidence type="ECO:0000256" key="3">
    <source>
        <dbReference type="ARBA" id="ARBA00022692"/>
    </source>
</evidence>
<dbReference type="InterPro" id="IPR017452">
    <property type="entry name" value="GPCR_Rhodpsn_7TM"/>
</dbReference>
<feature type="domain" description="G-protein coupled receptors family 1 profile" evidence="10">
    <location>
        <begin position="127"/>
        <end position="189"/>
    </location>
</feature>
<dbReference type="GO" id="GO:0008188">
    <property type="term" value="F:neuropeptide receptor activity"/>
    <property type="evidence" value="ECO:0007669"/>
    <property type="project" value="TreeGrafter"/>
</dbReference>
<keyword evidence="6 9" id="KW-0472">Membrane</keyword>
<evidence type="ECO:0000256" key="8">
    <source>
        <dbReference type="ARBA" id="ARBA00023224"/>
    </source>
</evidence>
<dbReference type="SUPFAM" id="SSF81321">
    <property type="entry name" value="Family A G protein-coupled receptor-like"/>
    <property type="match status" value="1"/>
</dbReference>
<comment type="similarity">
    <text evidence="2">Belongs to the G-protein coupled receptor 1 family.</text>
</comment>
<dbReference type="VEuPathDB" id="VectorBase:AMIN005384"/>
<evidence type="ECO:0000256" key="9">
    <source>
        <dbReference type="SAM" id="Phobius"/>
    </source>
</evidence>
<keyword evidence="5" id="KW-0297">G-protein coupled receptor</keyword>
<dbReference type="STRING" id="112268.A0A182W4X1"/>
<accession>A0A182W4X1</accession>
<evidence type="ECO:0000256" key="6">
    <source>
        <dbReference type="ARBA" id="ARBA00023136"/>
    </source>
</evidence>
<feature type="transmembrane region" description="Helical" evidence="9">
    <location>
        <begin position="148"/>
        <end position="168"/>
    </location>
</feature>
<dbReference type="AlphaFoldDB" id="A0A182W4X1"/>
<evidence type="ECO:0000256" key="7">
    <source>
        <dbReference type="ARBA" id="ARBA00023170"/>
    </source>
</evidence>
<reference evidence="12" key="1">
    <citation type="submission" date="2013-03" db="EMBL/GenBank/DDBJ databases">
        <title>The Genome Sequence of Anopheles minimus MINIMUS1.</title>
        <authorList>
            <consortium name="The Broad Institute Genomics Platform"/>
            <person name="Neafsey D.E."/>
            <person name="Walton C."/>
            <person name="Walker B."/>
            <person name="Young S.K."/>
            <person name="Zeng Q."/>
            <person name="Gargeya S."/>
            <person name="Fitzgerald M."/>
            <person name="Haas B."/>
            <person name="Abouelleil A."/>
            <person name="Allen A.W."/>
            <person name="Alvarado L."/>
            <person name="Arachchi H.M."/>
            <person name="Berlin A.M."/>
            <person name="Chapman S.B."/>
            <person name="Gainer-Dewar J."/>
            <person name="Goldberg J."/>
            <person name="Griggs A."/>
            <person name="Gujja S."/>
            <person name="Hansen M."/>
            <person name="Howarth C."/>
            <person name="Imamovic A."/>
            <person name="Ireland A."/>
            <person name="Larimer J."/>
            <person name="McCowan C."/>
            <person name="Murphy C."/>
            <person name="Pearson M."/>
            <person name="Poon T.W."/>
            <person name="Priest M."/>
            <person name="Roberts A."/>
            <person name="Saif S."/>
            <person name="Shea T."/>
            <person name="Sisk P."/>
            <person name="Sykes S."/>
            <person name="Wortman J."/>
            <person name="Nusbaum C."/>
            <person name="Birren B."/>
        </authorList>
    </citation>
    <scope>NUCLEOTIDE SEQUENCE [LARGE SCALE GENOMIC DNA]</scope>
    <source>
        <strain evidence="12">MINIMUS1</strain>
    </source>
</reference>
<sequence>MTEGPFVYGIELRDPPTAPTDISQYDLLFGPGSVLHRQYQPNGMGDYVDHQYGANLSQALSDILRANISATMVGTSNLTGDFGSTAVSLPPGSGHHTGTGGRGGDSSFQNQLIIPLYAIIFLLSVVGNLLVILTLAQNKRMRTVTNVYLLNLAISDLLLGVFCMPFTLAGQVLRRFVFGSVMCKLIPYFQGKSGVSRQIPLECFFYS</sequence>
<dbReference type="PROSITE" id="PS50262">
    <property type="entry name" value="G_PROTEIN_RECEP_F1_2"/>
    <property type="match status" value="1"/>
</dbReference>
<keyword evidence="7" id="KW-0675">Receptor</keyword>
<comment type="subcellular location">
    <subcellularLocation>
        <location evidence="1">Membrane</location>
        <topology evidence="1">Multi-pass membrane protein</topology>
    </subcellularLocation>
</comment>
<evidence type="ECO:0000256" key="1">
    <source>
        <dbReference type="ARBA" id="ARBA00004141"/>
    </source>
</evidence>
<dbReference type="Gene3D" id="1.20.1070.10">
    <property type="entry name" value="Rhodopsin 7-helix transmembrane proteins"/>
    <property type="match status" value="1"/>
</dbReference>
<proteinExistence type="inferred from homology"/>
<keyword evidence="8" id="KW-0807">Transducer</keyword>
<dbReference type="Proteomes" id="UP000075920">
    <property type="component" value="Unassembled WGS sequence"/>
</dbReference>
<evidence type="ECO:0000313" key="12">
    <source>
        <dbReference type="Proteomes" id="UP000075920"/>
    </source>
</evidence>
<evidence type="ECO:0000313" key="11">
    <source>
        <dbReference type="EnsemblMetazoa" id="AMIN005384-PA"/>
    </source>
</evidence>
<keyword evidence="4 9" id="KW-1133">Transmembrane helix</keyword>
<evidence type="ECO:0000259" key="10">
    <source>
        <dbReference type="PROSITE" id="PS50262"/>
    </source>
</evidence>
<keyword evidence="3 9" id="KW-0812">Transmembrane</keyword>
<feature type="transmembrane region" description="Helical" evidence="9">
    <location>
        <begin position="116"/>
        <end position="136"/>
    </location>
</feature>
<reference evidence="11" key="2">
    <citation type="submission" date="2020-05" db="UniProtKB">
        <authorList>
            <consortium name="EnsemblMetazoa"/>
        </authorList>
    </citation>
    <scope>IDENTIFICATION</scope>
    <source>
        <strain evidence="11">MINIMUS1</strain>
    </source>
</reference>
<keyword evidence="12" id="KW-1185">Reference proteome</keyword>
<dbReference type="EnsemblMetazoa" id="AMIN005384-RA">
    <property type="protein sequence ID" value="AMIN005384-PA"/>
    <property type="gene ID" value="AMIN005384"/>
</dbReference>
<organism evidence="11 12">
    <name type="scientific">Anopheles minimus</name>
    <dbReference type="NCBI Taxonomy" id="112268"/>
    <lineage>
        <taxon>Eukaryota</taxon>
        <taxon>Metazoa</taxon>
        <taxon>Ecdysozoa</taxon>
        <taxon>Arthropoda</taxon>
        <taxon>Hexapoda</taxon>
        <taxon>Insecta</taxon>
        <taxon>Pterygota</taxon>
        <taxon>Neoptera</taxon>
        <taxon>Endopterygota</taxon>
        <taxon>Diptera</taxon>
        <taxon>Nematocera</taxon>
        <taxon>Culicoidea</taxon>
        <taxon>Culicidae</taxon>
        <taxon>Anophelinae</taxon>
        <taxon>Anopheles</taxon>
    </lineage>
</organism>
<dbReference type="PRINTS" id="PR00237">
    <property type="entry name" value="GPCRRHODOPSN"/>
</dbReference>
<name>A0A182W4X1_9DIPT</name>
<dbReference type="PANTHER" id="PTHR24238">
    <property type="entry name" value="G-PROTEIN COUPLED RECEPTOR"/>
    <property type="match status" value="1"/>
</dbReference>
<dbReference type="InterPro" id="IPR000276">
    <property type="entry name" value="GPCR_Rhodpsn"/>
</dbReference>
<evidence type="ECO:0000256" key="5">
    <source>
        <dbReference type="ARBA" id="ARBA00023040"/>
    </source>
</evidence>
<evidence type="ECO:0000256" key="2">
    <source>
        <dbReference type="ARBA" id="ARBA00010663"/>
    </source>
</evidence>